<dbReference type="PANTHER" id="PTHR10552">
    <property type="entry name" value="U2 SMALL NUCLEAR RIBONUCLEOPROTEIN A"/>
    <property type="match status" value="1"/>
</dbReference>
<comment type="similarity">
    <text evidence="5">Belongs to the U2 small nuclear ribonucleoprotein A family.</text>
</comment>
<evidence type="ECO:0000256" key="5">
    <source>
        <dbReference type="ARBA" id="ARBA00024196"/>
    </source>
</evidence>
<dbReference type="AlphaFoldDB" id="A0A5C3MAF0"/>
<dbReference type="PANTHER" id="PTHR10552:SF6">
    <property type="entry name" value="U2 SMALL NUCLEAR RIBONUCLEOPROTEIN A"/>
    <property type="match status" value="1"/>
</dbReference>
<keyword evidence="9" id="KW-1185">Reference proteome</keyword>
<dbReference type="SUPFAM" id="SSF52075">
    <property type="entry name" value="Outer arm dynein light chain 1"/>
    <property type="match status" value="1"/>
</dbReference>
<dbReference type="GO" id="GO:0000398">
    <property type="term" value="P:mRNA splicing, via spliceosome"/>
    <property type="evidence" value="ECO:0007669"/>
    <property type="project" value="InterPro"/>
</dbReference>
<dbReference type="Gene3D" id="3.80.10.10">
    <property type="entry name" value="Ribonuclease Inhibitor"/>
    <property type="match status" value="2"/>
</dbReference>
<dbReference type="SMART" id="SM01052">
    <property type="entry name" value="CAP_GLY"/>
    <property type="match status" value="1"/>
</dbReference>
<accession>A0A5C3MAF0</accession>
<dbReference type="SUPFAM" id="SSF74924">
    <property type="entry name" value="Cap-Gly domain"/>
    <property type="match status" value="1"/>
</dbReference>
<keyword evidence="3" id="KW-0677">Repeat</keyword>
<reference evidence="8 9" key="1">
    <citation type="journal article" date="2019" name="Nat. Ecol. Evol.">
        <title>Megaphylogeny resolves global patterns of mushroom evolution.</title>
        <authorList>
            <person name="Varga T."/>
            <person name="Krizsan K."/>
            <person name="Foldi C."/>
            <person name="Dima B."/>
            <person name="Sanchez-Garcia M."/>
            <person name="Sanchez-Ramirez S."/>
            <person name="Szollosi G.J."/>
            <person name="Szarkandi J.G."/>
            <person name="Papp V."/>
            <person name="Albert L."/>
            <person name="Andreopoulos W."/>
            <person name="Angelini C."/>
            <person name="Antonin V."/>
            <person name="Barry K.W."/>
            <person name="Bougher N.L."/>
            <person name="Buchanan P."/>
            <person name="Buyck B."/>
            <person name="Bense V."/>
            <person name="Catcheside P."/>
            <person name="Chovatia M."/>
            <person name="Cooper J."/>
            <person name="Damon W."/>
            <person name="Desjardin D."/>
            <person name="Finy P."/>
            <person name="Geml J."/>
            <person name="Haridas S."/>
            <person name="Hughes K."/>
            <person name="Justo A."/>
            <person name="Karasinski D."/>
            <person name="Kautmanova I."/>
            <person name="Kiss B."/>
            <person name="Kocsube S."/>
            <person name="Kotiranta H."/>
            <person name="LaButti K.M."/>
            <person name="Lechner B.E."/>
            <person name="Liimatainen K."/>
            <person name="Lipzen A."/>
            <person name="Lukacs Z."/>
            <person name="Mihaltcheva S."/>
            <person name="Morgado L.N."/>
            <person name="Niskanen T."/>
            <person name="Noordeloos M.E."/>
            <person name="Ohm R.A."/>
            <person name="Ortiz-Santana B."/>
            <person name="Ovrebo C."/>
            <person name="Racz N."/>
            <person name="Riley R."/>
            <person name="Savchenko A."/>
            <person name="Shiryaev A."/>
            <person name="Soop K."/>
            <person name="Spirin V."/>
            <person name="Szebenyi C."/>
            <person name="Tomsovsky M."/>
            <person name="Tulloss R.E."/>
            <person name="Uehling J."/>
            <person name="Grigoriev I.V."/>
            <person name="Vagvolgyi C."/>
            <person name="Papp T."/>
            <person name="Martin F.M."/>
            <person name="Miettinen O."/>
            <person name="Hibbett D.S."/>
            <person name="Nagy L.G."/>
        </authorList>
    </citation>
    <scope>NUCLEOTIDE SEQUENCE [LARGE SCALE GENOMIC DNA]</scope>
    <source>
        <strain evidence="8 9">CBS 166.37</strain>
    </source>
</reference>
<feature type="domain" description="CAP-Gly" evidence="7">
    <location>
        <begin position="23"/>
        <end position="67"/>
    </location>
</feature>
<comment type="subcellular location">
    <subcellularLocation>
        <location evidence="1">Nucleus</location>
    </subcellularLocation>
</comment>
<name>A0A5C3MAF0_9AGAR</name>
<dbReference type="SUPFAM" id="SSF52058">
    <property type="entry name" value="L domain-like"/>
    <property type="match status" value="1"/>
</dbReference>
<dbReference type="InterPro" id="IPR044640">
    <property type="entry name" value="RU2A"/>
</dbReference>
<organism evidence="8 9">
    <name type="scientific">Crucibulum laeve</name>
    <dbReference type="NCBI Taxonomy" id="68775"/>
    <lineage>
        <taxon>Eukaryota</taxon>
        <taxon>Fungi</taxon>
        <taxon>Dikarya</taxon>
        <taxon>Basidiomycota</taxon>
        <taxon>Agaricomycotina</taxon>
        <taxon>Agaricomycetes</taxon>
        <taxon>Agaricomycetidae</taxon>
        <taxon>Agaricales</taxon>
        <taxon>Agaricineae</taxon>
        <taxon>Nidulariaceae</taxon>
        <taxon>Crucibulum</taxon>
    </lineage>
</organism>
<dbReference type="EMBL" id="ML213592">
    <property type="protein sequence ID" value="TFK42454.1"/>
    <property type="molecule type" value="Genomic_DNA"/>
</dbReference>
<dbReference type="OrthoDB" id="5273213at2759"/>
<evidence type="ECO:0000313" key="8">
    <source>
        <dbReference type="EMBL" id="TFK42454.1"/>
    </source>
</evidence>
<dbReference type="GO" id="GO:0005634">
    <property type="term" value="C:nucleus"/>
    <property type="evidence" value="ECO:0007669"/>
    <property type="project" value="UniProtKB-SubCell"/>
</dbReference>
<dbReference type="Pfam" id="PF01302">
    <property type="entry name" value="CAP_GLY"/>
    <property type="match status" value="1"/>
</dbReference>
<evidence type="ECO:0000256" key="1">
    <source>
        <dbReference type="ARBA" id="ARBA00004123"/>
    </source>
</evidence>
<evidence type="ECO:0000259" key="7">
    <source>
        <dbReference type="PROSITE" id="PS50245"/>
    </source>
</evidence>
<evidence type="ECO:0000313" key="9">
    <source>
        <dbReference type="Proteomes" id="UP000308652"/>
    </source>
</evidence>
<dbReference type="STRING" id="68775.A0A5C3MAF0"/>
<dbReference type="Gene3D" id="2.30.30.190">
    <property type="entry name" value="CAP Gly-rich-like domain"/>
    <property type="match status" value="1"/>
</dbReference>
<proteinExistence type="inferred from homology"/>
<dbReference type="InterPro" id="IPR000938">
    <property type="entry name" value="CAP-Gly_domain"/>
</dbReference>
<evidence type="ECO:0000256" key="3">
    <source>
        <dbReference type="ARBA" id="ARBA00022737"/>
    </source>
</evidence>
<dbReference type="PROSITE" id="PS50245">
    <property type="entry name" value="CAP_GLY_2"/>
    <property type="match status" value="1"/>
</dbReference>
<keyword evidence="2" id="KW-0433">Leucine-rich repeat</keyword>
<evidence type="ECO:0000256" key="4">
    <source>
        <dbReference type="ARBA" id="ARBA00023242"/>
    </source>
</evidence>
<gene>
    <name evidence="8" type="ORF">BDQ12DRAFT_275920</name>
</gene>
<sequence>MHLPEVGTRLNYSGHLGTVKFVGSVNNTTGVWIGVEWDEAERGKHDGVKDNKRYFSCRIPNSGSFIRPSANISYGISFVDALVSRYIENPHGSGSQEKVLLGSSQGAIQLREVSLDKEHVAKSDPPGTIQNTCPNIRGLDLSLSLLPSWDEVALITNELLSLQTLALNRTRLDLLNHRNTLQTAFKNLQELCLNGTLTTWPEMQYIKLFMPKLRLIEMGYNHLVTLSSDPSSHPVDNSTIEIINLDSNRCIDWAHVCVSLSKYPSLQRVILASNQIDTIPLLDSEQQQLTKLKHLALSDNDLHAWSSVDALSSWCPALETLTLCGNPILNDTSVGINHRAFVVAKIPTLLTLDGTAISSRERTDCEIFYLSYIVKYGPASEDKRCQAHPRWLDLCNKHGKPDESDKGKNVQDKLSDRLIELHLHRCEEAPVNKGVDVSIPSVDTLSLRVLPTMSLRNLRMKICKTLKRNFTKSTVRCWLRMEDGMLVELEAEQDTRDLDWLGLENGSHIMYVLKER</sequence>
<dbReference type="GO" id="GO:0030620">
    <property type="term" value="F:U2 snRNA binding"/>
    <property type="evidence" value="ECO:0007669"/>
    <property type="project" value="InterPro"/>
</dbReference>
<evidence type="ECO:0000256" key="6">
    <source>
        <dbReference type="ARBA" id="ARBA00024238"/>
    </source>
</evidence>
<dbReference type="InterPro" id="IPR036859">
    <property type="entry name" value="CAP-Gly_dom_sf"/>
</dbReference>
<evidence type="ECO:0000256" key="2">
    <source>
        <dbReference type="ARBA" id="ARBA00022614"/>
    </source>
</evidence>
<keyword evidence="4" id="KW-0539">Nucleus</keyword>
<dbReference type="Proteomes" id="UP000308652">
    <property type="component" value="Unassembled WGS sequence"/>
</dbReference>
<dbReference type="InterPro" id="IPR032675">
    <property type="entry name" value="LRR_dom_sf"/>
</dbReference>
<protein>
    <recommendedName>
        <fullName evidence="6">U2 small nuclear ribonucleoprotein A'</fullName>
    </recommendedName>
</protein>